<organism evidence="2 3">
    <name type="scientific">Vibrio lentus</name>
    <dbReference type="NCBI Taxonomy" id="136468"/>
    <lineage>
        <taxon>Bacteria</taxon>
        <taxon>Pseudomonadati</taxon>
        <taxon>Pseudomonadota</taxon>
        <taxon>Gammaproteobacteria</taxon>
        <taxon>Vibrionales</taxon>
        <taxon>Vibrionaceae</taxon>
        <taxon>Vibrio</taxon>
    </lineage>
</organism>
<accession>A0A2N7BK00</accession>
<evidence type="ECO:0000256" key="1">
    <source>
        <dbReference type="SAM" id="MobiDB-lite"/>
    </source>
</evidence>
<dbReference type="Proteomes" id="UP000235778">
    <property type="component" value="Unassembled WGS sequence"/>
</dbReference>
<protein>
    <submittedName>
        <fullName evidence="2">Uncharacterized protein</fullName>
    </submittedName>
</protein>
<proteinExistence type="predicted"/>
<evidence type="ECO:0000313" key="3">
    <source>
        <dbReference type="Proteomes" id="UP000235778"/>
    </source>
</evidence>
<reference evidence="3" key="1">
    <citation type="submission" date="2016-07" db="EMBL/GenBank/DDBJ databases">
        <title>Nontailed viruses are major unrecognized killers of bacteria in the ocean.</title>
        <authorList>
            <person name="Kauffman K."/>
            <person name="Hussain F."/>
            <person name="Yang J."/>
            <person name="Arevalo P."/>
            <person name="Brown J."/>
            <person name="Cutler M."/>
            <person name="Kelly L."/>
            <person name="Polz M.F."/>
        </authorList>
    </citation>
    <scope>NUCLEOTIDE SEQUENCE [LARGE SCALE GENOMIC DNA]</scope>
    <source>
        <strain evidence="3">10N.286.55.C1</strain>
    </source>
</reference>
<gene>
    <name evidence="2" type="ORF">BCV30_17450</name>
</gene>
<dbReference type="EMBL" id="MCSI01000163">
    <property type="protein sequence ID" value="PME56956.1"/>
    <property type="molecule type" value="Genomic_DNA"/>
</dbReference>
<feature type="region of interest" description="Disordered" evidence="1">
    <location>
        <begin position="27"/>
        <end position="46"/>
    </location>
</feature>
<sequence length="73" mass="8738">MKSGYGMRVNEMRRDKSRFGLRVNEMRRDKGQMRDASERDTKRLKKMWSQDGESRSLLLFASRHLESLIFTLI</sequence>
<dbReference type="AlphaFoldDB" id="A0A2N7BK00"/>
<name>A0A2N7BK00_9VIBR</name>
<evidence type="ECO:0000313" key="2">
    <source>
        <dbReference type="EMBL" id="PME56956.1"/>
    </source>
</evidence>
<comment type="caution">
    <text evidence="2">The sequence shown here is derived from an EMBL/GenBank/DDBJ whole genome shotgun (WGS) entry which is preliminary data.</text>
</comment>
<feature type="compositionally biased region" description="Basic and acidic residues" evidence="1">
    <location>
        <begin position="27"/>
        <end position="41"/>
    </location>
</feature>